<gene>
    <name evidence="4" type="ORF">QBC33DRAFT_561761</name>
</gene>
<feature type="compositionally biased region" description="Low complexity" evidence="1">
    <location>
        <begin position="612"/>
        <end position="624"/>
    </location>
</feature>
<dbReference type="GO" id="GO:0035091">
    <property type="term" value="F:phosphatidylinositol binding"/>
    <property type="evidence" value="ECO:0007669"/>
    <property type="project" value="TreeGrafter"/>
</dbReference>
<reference evidence="4" key="1">
    <citation type="submission" date="2023-06" db="EMBL/GenBank/DDBJ databases">
        <title>Genome-scale phylogeny and comparative genomics of the fungal order Sordariales.</title>
        <authorList>
            <consortium name="Lawrence Berkeley National Laboratory"/>
            <person name="Hensen N."/>
            <person name="Bonometti L."/>
            <person name="Westerberg I."/>
            <person name="Brannstrom I.O."/>
            <person name="Guillou S."/>
            <person name="Cros-Aarteil S."/>
            <person name="Calhoun S."/>
            <person name="Haridas S."/>
            <person name="Kuo A."/>
            <person name="Mondo S."/>
            <person name="Pangilinan J."/>
            <person name="Riley R."/>
            <person name="Labutti K."/>
            <person name="Andreopoulos B."/>
            <person name="Lipzen A."/>
            <person name="Chen C."/>
            <person name="Yanf M."/>
            <person name="Daum C."/>
            <person name="Ng V."/>
            <person name="Clum A."/>
            <person name="Steindorff A."/>
            <person name="Ohm R."/>
            <person name="Martin F."/>
            <person name="Silar P."/>
            <person name="Natvig D."/>
            <person name="Lalanne C."/>
            <person name="Gautier V."/>
            <person name="Ament-Velasquez S.L."/>
            <person name="Kruys A."/>
            <person name="Hutchinson M.I."/>
            <person name="Powell A.J."/>
            <person name="Barry K."/>
            <person name="Miller A.N."/>
            <person name="Grigoriev I.V."/>
            <person name="Debuchy R."/>
            <person name="Gladieux P."/>
            <person name="Thoren M.H."/>
            <person name="Johannesson H."/>
        </authorList>
    </citation>
    <scope>NUCLEOTIDE SEQUENCE</scope>
    <source>
        <strain evidence="4">8032-3</strain>
    </source>
</reference>
<dbReference type="AlphaFoldDB" id="A0AAJ0FIH0"/>
<evidence type="ECO:0000313" key="4">
    <source>
        <dbReference type="EMBL" id="KAK1764368.1"/>
    </source>
</evidence>
<dbReference type="PANTHER" id="PTHR47185">
    <property type="entry name" value="PX DOMAIN-CONTAINING PROTEIN YPR097W"/>
    <property type="match status" value="1"/>
</dbReference>
<feature type="domain" description="PX-associated" evidence="3">
    <location>
        <begin position="16"/>
        <end position="144"/>
    </location>
</feature>
<feature type="domain" description="PX" evidence="2">
    <location>
        <begin position="188"/>
        <end position="387"/>
    </location>
</feature>
<evidence type="ECO:0000259" key="3">
    <source>
        <dbReference type="Pfam" id="PF12828"/>
    </source>
</evidence>
<evidence type="ECO:0000256" key="1">
    <source>
        <dbReference type="SAM" id="MobiDB-lite"/>
    </source>
</evidence>
<dbReference type="RefSeq" id="XP_060280581.1">
    <property type="nucleotide sequence ID" value="XM_060430158.1"/>
</dbReference>
<evidence type="ECO:0000313" key="5">
    <source>
        <dbReference type="Proteomes" id="UP001244011"/>
    </source>
</evidence>
<accession>A0AAJ0FIH0</accession>
<sequence>MQPKSDPNGATAAITSPSLTPVQLHALFDILTHFETFAEVEQFKYPAIISRYGYPFVASPSTDGSDPEYASESSAPLLAALLRTIVLPLPGVRDLPPQFWSVRFQGILVAFAEAELSESYDKGALGTRKTLTTAASVIHESVTRGCLGGFPSGERRDLSRRYDPAKAEDLIAAWDDVVHEIVYGDLIDELFECAIEKDSLEEHSPAVKTAVDYIIIHLASFMHHILVLSPEGQYLLKLVDNVHKLFPYSMIKQTLRIGNAATMISGMMRLLLTKIGVGALTNWVGWTQNAADGMNLLQRIVSLVLSWDSSEFRKSAESIEKTKGGPSKEHIAVIKQYIDMSRDEHEALRAVSKETPESIVAAIFENIRPDLLASLSEAQHAQCLEYYSATLSVRDREQITKVLCRQSPDLFTQALRDLVGSFEPIIRAVHERVDIRDHLAAAESFINDFIATSKPKKAPKAPNEAKNSELPDIAPSVEDYVGLLRRNRQLLYNWLHQFAANCPDVRDSFRSWAKSTIKKAFKQHREEPEVPLSHAPESSTPPDRDGLSQPKQRLTGAGDMSPALQNIFKNLPANAQAEVLPALDAHAAYLSALEDLSASRMQRILDNLENTGDASSSASPSPDGRAAKPSGRTTGSSSMCGPGMFLSRWQALLDGTAVTPAARAGAPVRRGGEVKGLSALGKTGASGLGDGWDSDALARRAGADVPEPPEVDVVVRALGPAFRGLAVGLAGAGGMP</sequence>
<proteinExistence type="predicted"/>
<dbReference type="InterPro" id="IPR024555">
    <property type="entry name" value="PX-associated"/>
</dbReference>
<protein>
    <submittedName>
        <fullName evidence="4">PX-associated-domain-containing protein</fullName>
    </submittedName>
</protein>
<dbReference type="GeneID" id="85313345"/>
<dbReference type="Pfam" id="PF12825">
    <property type="entry name" value="DUF3818"/>
    <property type="match status" value="1"/>
</dbReference>
<feature type="region of interest" description="Disordered" evidence="1">
    <location>
        <begin position="520"/>
        <end position="559"/>
    </location>
</feature>
<dbReference type="Proteomes" id="UP001244011">
    <property type="component" value="Unassembled WGS sequence"/>
</dbReference>
<comment type="caution">
    <text evidence="4">The sequence shown here is derived from an EMBL/GenBank/DDBJ whole genome shotgun (WGS) entry which is preliminary data.</text>
</comment>
<feature type="region of interest" description="Disordered" evidence="1">
    <location>
        <begin position="610"/>
        <end position="640"/>
    </location>
</feature>
<dbReference type="InterPro" id="IPR024554">
    <property type="entry name" value="LEC1-like_C"/>
</dbReference>
<dbReference type="PANTHER" id="PTHR47185:SF2">
    <property type="entry name" value="FUNGAL PROTEIN"/>
    <property type="match status" value="1"/>
</dbReference>
<dbReference type="Pfam" id="PF12828">
    <property type="entry name" value="PXB"/>
    <property type="match status" value="1"/>
</dbReference>
<organism evidence="4 5">
    <name type="scientific">Phialemonium atrogriseum</name>
    <dbReference type="NCBI Taxonomy" id="1093897"/>
    <lineage>
        <taxon>Eukaryota</taxon>
        <taxon>Fungi</taxon>
        <taxon>Dikarya</taxon>
        <taxon>Ascomycota</taxon>
        <taxon>Pezizomycotina</taxon>
        <taxon>Sordariomycetes</taxon>
        <taxon>Sordariomycetidae</taxon>
        <taxon>Cephalothecales</taxon>
        <taxon>Cephalothecaceae</taxon>
        <taxon>Phialemonium</taxon>
    </lineage>
</organism>
<dbReference type="InterPro" id="IPR047168">
    <property type="entry name" value="LEC1-like"/>
</dbReference>
<keyword evidence="5" id="KW-1185">Reference proteome</keyword>
<dbReference type="EMBL" id="MU839020">
    <property type="protein sequence ID" value="KAK1764368.1"/>
    <property type="molecule type" value="Genomic_DNA"/>
</dbReference>
<name>A0AAJ0FIH0_9PEZI</name>
<evidence type="ECO:0000259" key="2">
    <source>
        <dbReference type="Pfam" id="PF12825"/>
    </source>
</evidence>